<dbReference type="AlphaFoldDB" id="A0A1M7CY40"/>
<comment type="caution">
    <text evidence="2">The sequence shown here is derived from an EMBL/GenBank/DDBJ whole genome shotgun (WGS) entry which is preliminary data.</text>
</comment>
<dbReference type="Proteomes" id="UP000184031">
    <property type="component" value="Unassembled WGS sequence"/>
</dbReference>
<evidence type="ECO:0000313" key="2">
    <source>
        <dbReference type="EMBL" id="SHL72077.1"/>
    </source>
</evidence>
<keyword evidence="4" id="KW-1185">Reference proteome</keyword>
<dbReference type="RefSeq" id="WP_218588256.1">
    <property type="nucleotide sequence ID" value="NZ_FRAT01000018.1"/>
</dbReference>
<name>A0A1M7CY40_9FLAO</name>
<evidence type="ECO:0000313" key="3">
    <source>
        <dbReference type="Proteomes" id="UP000184031"/>
    </source>
</evidence>
<evidence type="ECO:0000313" key="4">
    <source>
        <dbReference type="Proteomes" id="UP000198940"/>
    </source>
</evidence>
<dbReference type="Proteomes" id="UP000198940">
    <property type="component" value="Unassembled WGS sequence"/>
</dbReference>
<dbReference type="EMBL" id="FOKU01000020">
    <property type="protein sequence ID" value="SFC66587.1"/>
    <property type="molecule type" value="Genomic_DNA"/>
</dbReference>
<protein>
    <recommendedName>
        <fullName evidence="5">YD repeat-containing protein</fullName>
    </recommendedName>
</protein>
<accession>A0A1M7CY40</accession>
<feature type="non-terminal residue" evidence="2">
    <location>
        <position position="1063"/>
    </location>
</feature>
<organism evidence="2 3">
    <name type="scientific">Flagellimonas taeanensis</name>
    <dbReference type="NCBI Taxonomy" id="1005926"/>
    <lineage>
        <taxon>Bacteria</taxon>
        <taxon>Pseudomonadati</taxon>
        <taxon>Bacteroidota</taxon>
        <taxon>Flavobacteriia</taxon>
        <taxon>Flavobacteriales</taxon>
        <taxon>Flavobacteriaceae</taxon>
        <taxon>Flagellimonas</taxon>
    </lineage>
</organism>
<reference evidence="2 3" key="1">
    <citation type="submission" date="2016-11" db="EMBL/GenBank/DDBJ databases">
        <authorList>
            <person name="Varghese N."/>
            <person name="Submissions S."/>
        </authorList>
    </citation>
    <scope>NUCLEOTIDE SEQUENCE [LARGE SCALE GENOMIC DNA]</scope>
    <source>
        <strain evidence="2 3">CGMCC 1.12174</strain>
        <strain evidence="1 4">DSM 26351</strain>
    </source>
</reference>
<evidence type="ECO:0008006" key="5">
    <source>
        <dbReference type="Google" id="ProtNLM"/>
    </source>
</evidence>
<sequence>MKAKTILMHLFLIIGLLTKCNGVYSQDQHNIFNVIPPSPNVASLGKYGEIPVSHYTGIPNISIPLYEVKSGDLALPISLSYHAGGIKVEEIASSVGLGWSLNAGGVVSRSTRGLEDEDWGYFVGPNDNTIYELYTEPGNASELIDFIDEVQMGTSDGEPDVFFYNFAGNSGKYMYDQLGNAYTLPFSKLKISTPTSTTITITSEDGTIYSFQETEEINTEHSCSGSDSFSQSAWFLTSITSADGTDTITLEYDEVWYVYSTMATEIKYVPLSFGSTDCLTDTGSCLLTHQYRTQRLKKINFELGYVNFKYNNTRCDLVDDKSLDEIEIYAINDPNNGADDTLIKEYWLNYSFFGDNSDGCNRSTEINKRLKLNSVQEKGATSSKPAYVFEYDETEDLPNRQSRAQDHWGYFNGEIANQSLISKYITTINGTDVFVEGANREAYPNYAKAATLTKITYPTGGISEFTYEGNTAVDERLSVASLVTQNMVLAPYSNSADIPVPYLSANTIDIPAGGAEVKFVSVTGTDYSDWTVGYSCDDVNFYILKDGQFFQSIGDNWNGVTDFWDEGEYQLGMQFECSYAVPVPYFSVFIQARVPVLDDTSQNRYAGGLRIKKIESDPLGTGTPIIKEYSYEMENDPTMSSGVLINFPDYSHELNVTINYGSGPGSSCHYDVRTSHSNYPLGTTRGAYVGYAHVIEDNGENGETRYAYNTYRDIAPNFPYAPVDNHDFERGTIKYQQEFAKQGANLRKTKATHYSYYTGQPFHHFYGVKTGRSNYTVNTGSSTLPPVTGQIIEQFYEFDTWTSAISSIKDTIFDSSDVNKYVATTTNYGYSNNHYQLVEKTVVDSKGDTVEEKFWYPEDYNNIDNIPSLLSKNIVGIPLKVENYVDGYRSGGNVKKLNADGKPIEIYNYEGNRLQSPSAHNANTILPSGYEKKHILSYDTTSKNIKSVQQEDGTSVFYVWGYHGEFPIARLENFSSGQITTSIQGYMDAAESASDSDYDRTRDYIGDEGALRQALSNLRNALPTDVMMTGYTYDPLVGVTSVTDPKGNVTYYGYDAYKRLEFV</sequence>
<dbReference type="STRING" id="1055723.SAMN05216293_4139"/>
<dbReference type="EMBL" id="FRAT01000018">
    <property type="protein sequence ID" value="SHL72077.1"/>
    <property type="molecule type" value="Genomic_DNA"/>
</dbReference>
<evidence type="ECO:0000313" key="1">
    <source>
        <dbReference type="EMBL" id="SFC66587.1"/>
    </source>
</evidence>
<proteinExistence type="predicted"/>
<gene>
    <name evidence="1" type="ORF">SAMN04487891_1201</name>
    <name evidence="2" type="ORF">SAMN05216293_4139</name>
</gene>